<dbReference type="AlphaFoldDB" id="A0A2C5YJH4"/>
<evidence type="ECO:0000256" key="1">
    <source>
        <dbReference type="PROSITE-ProRule" id="PRU00339"/>
    </source>
</evidence>
<dbReference type="Gene3D" id="1.25.40.10">
    <property type="entry name" value="Tetratricopeptide repeat domain"/>
    <property type="match status" value="3"/>
</dbReference>
<evidence type="ECO:0000313" key="3">
    <source>
        <dbReference type="EMBL" id="PHH67846.1"/>
    </source>
</evidence>
<accession>A0A2C5YJH4</accession>
<name>A0A2C5YJH4_9HYPO</name>
<keyword evidence="1" id="KW-0802">TPR repeat</keyword>
<gene>
    <name evidence="3" type="ORF">CDD82_1064</name>
</gene>
<feature type="region of interest" description="Disordered" evidence="2">
    <location>
        <begin position="517"/>
        <end position="536"/>
    </location>
</feature>
<dbReference type="InterPro" id="IPR011990">
    <property type="entry name" value="TPR-like_helical_dom_sf"/>
</dbReference>
<dbReference type="OrthoDB" id="9991317at2759"/>
<dbReference type="EMBL" id="NJEU01001292">
    <property type="protein sequence ID" value="PHH67846.1"/>
    <property type="molecule type" value="Genomic_DNA"/>
</dbReference>
<protein>
    <submittedName>
        <fullName evidence="3">Uncharacterized protein</fullName>
    </submittedName>
</protein>
<dbReference type="SMART" id="SM00028">
    <property type="entry name" value="TPR"/>
    <property type="match status" value="4"/>
</dbReference>
<reference evidence="3 4" key="1">
    <citation type="submission" date="2017-06" db="EMBL/GenBank/DDBJ databases">
        <title>Ant-infecting Ophiocordyceps genomes reveal a high diversity of potential behavioral manipulation genes and a possible major role for enterotoxins.</title>
        <authorList>
            <person name="De Bekker C."/>
            <person name="Evans H.C."/>
            <person name="Brachmann A."/>
            <person name="Hughes D.P."/>
        </authorList>
    </citation>
    <scope>NUCLEOTIDE SEQUENCE [LARGE SCALE GENOMIC DNA]</scope>
    <source>
        <strain evidence="3 4">1348a</strain>
    </source>
</reference>
<feature type="repeat" description="TPR" evidence="1">
    <location>
        <begin position="421"/>
        <end position="454"/>
    </location>
</feature>
<dbReference type="Pfam" id="PF14559">
    <property type="entry name" value="TPR_19"/>
    <property type="match status" value="1"/>
</dbReference>
<dbReference type="PANTHER" id="PTHR23082:SF0">
    <property type="entry name" value="GENERAL TRANSCRIPTION FACTOR 3C POLYPEPTIDE 3"/>
    <property type="match status" value="1"/>
</dbReference>
<dbReference type="GO" id="GO:0006383">
    <property type="term" value="P:transcription by RNA polymerase III"/>
    <property type="evidence" value="ECO:0007669"/>
    <property type="project" value="InterPro"/>
</dbReference>
<feature type="compositionally biased region" description="Basic residues" evidence="2">
    <location>
        <begin position="57"/>
        <end position="67"/>
    </location>
</feature>
<dbReference type="SUPFAM" id="SSF48452">
    <property type="entry name" value="TPR-like"/>
    <property type="match status" value="1"/>
</dbReference>
<evidence type="ECO:0000313" key="4">
    <source>
        <dbReference type="Proteomes" id="UP000224854"/>
    </source>
</evidence>
<dbReference type="InterPro" id="IPR019734">
    <property type="entry name" value="TPR_rpt"/>
</dbReference>
<organism evidence="3 4">
    <name type="scientific">Ophiocordyceps australis</name>
    <dbReference type="NCBI Taxonomy" id="1399860"/>
    <lineage>
        <taxon>Eukaryota</taxon>
        <taxon>Fungi</taxon>
        <taxon>Dikarya</taxon>
        <taxon>Ascomycota</taxon>
        <taxon>Pezizomycotina</taxon>
        <taxon>Sordariomycetes</taxon>
        <taxon>Hypocreomycetidae</taxon>
        <taxon>Hypocreales</taxon>
        <taxon>Ophiocordycipitaceae</taxon>
        <taxon>Ophiocordyceps</taxon>
    </lineage>
</organism>
<keyword evidence="4" id="KW-1185">Reference proteome</keyword>
<dbReference type="GO" id="GO:0000127">
    <property type="term" value="C:transcription factor TFIIIC complex"/>
    <property type="evidence" value="ECO:0007669"/>
    <property type="project" value="TreeGrafter"/>
</dbReference>
<dbReference type="PANTHER" id="PTHR23082">
    <property type="entry name" value="TRANSCRIPTION INITIATION FACTOR IIIC TFIIIC , POLYPEPTIDE 3-RELATED"/>
    <property type="match status" value="1"/>
</dbReference>
<dbReference type="Proteomes" id="UP000224854">
    <property type="component" value="Unassembled WGS sequence"/>
</dbReference>
<dbReference type="InterPro" id="IPR039340">
    <property type="entry name" value="Tfc4/TFIIIC-102/Sfc4"/>
</dbReference>
<feature type="region of interest" description="Disordered" evidence="2">
    <location>
        <begin position="44"/>
        <end position="67"/>
    </location>
</feature>
<sequence>MMASTNLGGDAGSDADSDLDKLQNDMVKLDESVRSFLASHGGLHQEMHAMRGGPRGRGARGPRKAAKPRGDITTRLFNINRAFVSGDYEQALDLALEVIRINAETYQAWTTFSSILRARGEADHALLTMVYAAHLRPKDVTAWLKSATLALDAVEQVDQNRADVDKMLQVARTCFSAALRADPTHVEARLGKAAVCHRQGHLAAAISEYKLVLKHRPQDAEVVRKLAAACLGSRNAEANIGIAIEAYRRLFRVEEQAQTRDYPRDLWPHVGIYAGLFAASGRPREAIGELKSLSRWLVGRGSEDYWKTWQQDDREWDADDQRRISVPEYDSSKADPSLHGNSLPMDLRIRLSTYRLRLGDECEALRHLSWLNTAETKTKEIVSDCSLVVYELATELATCGQTARAVELFQLLLSTPGEADAATLLQLGRCHQTLGQQPMAEEYFLAAIDVDQDNIDARVALANMYEKAREDEEALILAAEALALQEARGQTHAMDSDGSNISVGLGEQRYGDRRRALAPSLTKSKPPRPSQASVVPRRYRPKRLAGPDMRLRDEQARALKLLNQFKHVRDLKHKIVAGHGHLVPLWMAMSKELVDDFRYLKRFYTWDKYLRCIGPSQSNGIGQRDCDSELSQMYERLSRSVAPQADHSVSTCSSSDLHAHRGIAFEDWLDLFLDYAIGLALAHRREEAYSICQAAKDSTVFQEPQHNFFIYLAWSVCAIYTNDEERCVATARHLMSDGALSDSCRMFALLSRLCQSPVSWYTSGPAQKFIMRQIKAIDARHRLSVSQHGQGSSPSDGGVDVCLLMLYGHILFTSTSYTYSLGYFLRARALDPTNSMINLSLGLAYVHSGLKRQSTNRQYLLLQGQAFLTLYLDGCEEEHGGEVAERFYNVGRLFQLLGINYLSSRYYVQALDVYNQGGGTKDLSTCILINTILSHMSVRNNAIALALIKNQLHI</sequence>
<comment type="caution">
    <text evidence="3">The sequence shown here is derived from an EMBL/GenBank/DDBJ whole genome shotgun (WGS) entry which is preliminary data.</text>
</comment>
<dbReference type="PROSITE" id="PS50005">
    <property type="entry name" value="TPR"/>
    <property type="match status" value="1"/>
</dbReference>
<evidence type="ECO:0000256" key="2">
    <source>
        <dbReference type="SAM" id="MobiDB-lite"/>
    </source>
</evidence>
<proteinExistence type="predicted"/>